<dbReference type="Proteomes" id="UP001239445">
    <property type="component" value="Unassembled WGS sequence"/>
</dbReference>
<comment type="caution">
    <text evidence="3">The sequence shown here is derived from an EMBL/GenBank/DDBJ whole genome shotgun (WGS) entry which is preliminary data.</text>
</comment>
<dbReference type="InterPro" id="IPR000073">
    <property type="entry name" value="AB_hydrolase_1"/>
</dbReference>
<dbReference type="InterPro" id="IPR029058">
    <property type="entry name" value="AB_hydrolase_fold"/>
</dbReference>
<organism evidence="3 4">
    <name type="scientific">Echria macrotheca</name>
    <dbReference type="NCBI Taxonomy" id="438768"/>
    <lineage>
        <taxon>Eukaryota</taxon>
        <taxon>Fungi</taxon>
        <taxon>Dikarya</taxon>
        <taxon>Ascomycota</taxon>
        <taxon>Pezizomycotina</taxon>
        <taxon>Sordariomycetes</taxon>
        <taxon>Sordariomycetidae</taxon>
        <taxon>Sordariales</taxon>
        <taxon>Schizotheciaceae</taxon>
        <taxon>Echria</taxon>
    </lineage>
</organism>
<reference evidence="3" key="1">
    <citation type="submission" date="2023-06" db="EMBL/GenBank/DDBJ databases">
        <title>Genome-scale phylogeny and comparative genomics of the fungal order Sordariales.</title>
        <authorList>
            <consortium name="Lawrence Berkeley National Laboratory"/>
            <person name="Hensen N."/>
            <person name="Bonometti L."/>
            <person name="Westerberg I."/>
            <person name="Brannstrom I.O."/>
            <person name="Guillou S."/>
            <person name="Cros-Aarteil S."/>
            <person name="Calhoun S."/>
            <person name="Haridas S."/>
            <person name="Kuo A."/>
            <person name="Mondo S."/>
            <person name="Pangilinan J."/>
            <person name="Riley R."/>
            <person name="Labutti K."/>
            <person name="Andreopoulos B."/>
            <person name="Lipzen A."/>
            <person name="Chen C."/>
            <person name="Yanf M."/>
            <person name="Daum C."/>
            <person name="Ng V."/>
            <person name="Clum A."/>
            <person name="Steindorff A."/>
            <person name="Ohm R."/>
            <person name="Martin F."/>
            <person name="Silar P."/>
            <person name="Natvig D."/>
            <person name="Lalanne C."/>
            <person name="Gautier V."/>
            <person name="Ament-Velasquez S.L."/>
            <person name="Kruys A."/>
            <person name="Hutchinson M.I."/>
            <person name="Powell A.J."/>
            <person name="Barry K."/>
            <person name="Miller A.N."/>
            <person name="Grigoriev I.V."/>
            <person name="Debuchy R."/>
            <person name="Gladieux P."/>
            <person name="Thoren M.H."/>
            <person name="Johannesson H."/>
        </authorList>
    </citation>
    <scope>NUCLEOTIDE SEQUENCE</scope>
    <source>
        <strain evidence="3">PSN4</strain>
    </source>
</reference>
<dbReference type="GO" id="GO:0055088">
    <property type="term" value="P:lipid homeostasis"/>
    <property type="evidence" value="ECO:0007669"/>
    <property type="project" value="TreeGrafter"/>
</dbReference>
<dbReference type="Gene3D" id="3.40.50.1820">
    <property type="entry name" value="alpha/beta hydrolase"/>
    <property type="match status" value="1"/>
</dbReference>
<gene>
    <name evidence="3" type="ORF">QBC47DRAFT_289841</name>
</gene>
<dbReference type="PANTHER" id="PTHR42886:SF29">
    <property type="entry name" value="PUMMELIG, ISOFORM A"/>
    <property type="match status" value="1"/>
</dbReference>
<evidence type="ECO:0000313" key="3">
    <source>
        <dbReference type="EMBL" id="KAK1761084.1"/>
    </source>
</evidence>
<name>A0AAJ0FGJ4_9PEZI</name>
<dbReference type="GO" id="GO:0005743">
    <property type="term" value="C:mitochondrial inner membrane"/>
    <property type="evidence" value="ECO:0007669"/>
    <property type="project" value="TreeGrafter"/>
</dbReference>
<dbReference type="GO" id="GO:0042171">
    <property type="term" value="F:lysophosphatidic acid acyltransferase activity"/>
    <property type="evidence" value="ECO:0007669"/>
    <property type="project" value="TreeGrafter"/>
</dbReference>
<sequence>MFDTFTFKWLFWRTPKRALHALPAGVERFFIDTPSGKIEVLFAAAASPSSKSSSPPLIFVHGGMGGAWVWHEYLQYFSARGIPCYAVSMRGHGDSWCPSFLRMVYGTTKSMLADDVVAAIRWAQAREGGEDVVLVAHSSGGGLAQYILSDRRVRVKGLVLAAAVPGYGSFGVYMNWFRLDPWFSFRMIFHGWHPNSPLSHPVLVRRVFFSDELADGDVEKFQQKVSPFESFLWPLGMSSPFVRPQTVLQQIAGWGSVATKGQRLLILRGEDDKIMDRVQMEKLAAFYRNAFTGLVADKKVESEDEDVHAIPGEGGQDSVGHGVRVSVVPKAGHHLQNDVTWEVGARKLLEFYEQL</sequence>
<dbReference type="EMBL" id="MU839827">
    <property type="protein sequence ID" value="KAK1761084.1"/>
    <property type="molecule type" value="Genomic_DNA"/>
</dbReference>
<proteinExistence type="inferred from homology"/>
<dbReference type="GO" id="GO:0004623">
    <property type="term" value="F:phospholipase A2 activity"/>
    <property type="evidence" value="ECO:0007669"/>
    <property type="project" value="TreeGrafter"/>
</dbReference>
<evidence type="ECO:0000256" key="1">
    <source>
        <dbReference type="ARBA" id="ARBA00038097"/>
    </source>
</evidence>
<dbReference type="PANTHER" id="PTHR42886">
    <property type="entry name" value="RE40534P-RELATED"/>
    <property type="match status" value="1"/>
</dbReference>
<evidence type="ECO:0000313" key="4">
    <source>
        <dbReference type="Proteomes" id="UP001239445"/>
    </source>
</evidence>
<dbReference type="GO" id="GO:0006654">
    <property type="term" value="P:phosphatidic acid biosynthetic process"/>
    <property type="evidence" value="ECO:0007669"/>
    <property type="project" value="TreeGrafter"/>
</dbReference>
<keyword evidence="3" id="KW-0378">Hydrolase</keyword>
<protein>
    <submittedName>
        <fullName evidence="3">Alpha/Beta hydrolase protein</fullName>
    </submittedName>
</protein>
<dbReference type="SUPFAM" id="SSF53474">
    <property type="entry name" value="alpha/beta-Hydrolases"/>
    <property type="match status" value="1"/>
</dbReference>
<feature type="domain" description="AB hydrolase-1" evidence="2">
    <location>
        <begin position="55"/>
        <end position="292"/>
    </location>
</feature>
<comment type="similarity">
    <text evidence="1">Belongs to the peptidase S33 family. ABHD4/ABHD5 subfamily.</text>
</comment>
<dbReference type="Pfam" id="PF00561">
    <property type="entry name" value="Abhydrolase_1"/>
    <property type="match status" value="1"/>
</dbReference>
<evidence type="ECO:0000259" key="2">
    <source>
        <dbReference type="Pfam" id="PF00561"/>
    </source>
</evidence>
<dbReference type="GO" id="GO:0035965">
    <property type="term" value="P:cardiolipin acyl-chain remodeling"/>
    <property type="evidence" value="ECO:0007669"/>
    <property type="project" value="TreeGrafter"/>
</dbReference>
<accession>A0AAJ0FGJ4</accession>
<dbReference type="AlphaFoldDB" id="A0AAJ0FGJ4"/>
<keyword evidence="4" id="KW-1185">Reference proteome</keyword>